<accession>A0A0N1J2F8</accession>
<dbReference type="EMBL" id="JXCE01000256">
    <property type="protein sequence ID" value="KPA38661.1"/>
    <property type="molecule type" value="Genomic_DNA"/>
</dbReference>
<feature type="region of interest" description="Disordered" evidence="1">
    <location>
        <begin position="1"/>
        <end position="72"/>
    </location>
</feature>
<comment type="caution">
    <text evidence="2">The sequence shown here is derived from an EMBL/GenBank/DDBJ whole genome shotgun (WGS) entry which is preliminary data.</text>
</comment>
<name>A0A0N1J2F8_FUSLA</name>
<dbReference type="OrthoDB" id="5053820at2759"/>
<evidence type="ECO:0000256" key="1">
    <source>
        <dbReference type="SAM" id="MobiDB-lite"/>
    </source>
</evidence>
<feature type="compositionally biased region" description="Low complexity" evidence="1">
    <location>
        <begin position="29"/>
        <end position="41"/>
    </location>
</feature>
<sequence length="183" mass="20367">MASFARSIKSPYLSPRMRPSMSGRTMSTNSDRSNNNSPNSPRSDDLGDFDLSGRNTPTIHHHSRPSRGRDGFFDGEDVGSRTSYFTAGTRFPSNLRSESRSLRKLVQRHKTRFVGIQYPLTHGISSTVQSSPVQFAPCTPPVVYNGSMPVVEVKGVRSLGKDRIIREPPQRCPSTLRCIKTLL</sequence>
<organism evidence="2 3">
    <name type="scientific">Fusarium langsethiae</name>
    <dbReference type="NCBI Taxonomy" id="179993"/>
    <lineage>
        <taxon>Eukaryota</taxon>
        <taxon>Fungi</taxon>
        <taxon>Dikarya</taxon>
        <taxon>Ascomycota</taxon>
        <taxon>Pezizomycotina</taxon>
        <taxon>Sordariomycetes</taxon>
        <taxon>Hypocreomycetidae</taxon>
        <taxon>Hypocreales</taxon>
        <taxon>Nectriaceae</taxon>
        <taxon>Fusarium</taxon>
    </lineage>
</organism>
<reference evidence="2 3" key="1">
    <citation type="submission" date="2015-04" db="EMBL/GenBank/DDBJ databases">
        <title>The draft genome sequence of Fusarium langsethiae, a T-2/HT-2 mycotoxin producer.</title>
        <authorList>
            <person name="Lysoe E."/>
            <person name="Divon H.H."/>
            <person name="Terzi V."/>
            <person name="Orru L."/>
            <person name="Lamontanara A."/>
            <person name="Kolseth A.-K."/>
            <person name="Frandsen R.J."/>
            <person name="Nielsen K."/>
            <person name="Thrane U."/>
        </authorList>
    </citation>
    <scope>NUCLEOTIDE SEQUENCE [LARGE SCALE GENOMIC DNA]</scope>
    <source>
        <strain evidence="2 3">Fl201059</strain>
    </source>
</reference>
<proteinExistence type="predicted"/>
<evidence type="ECO:0000313" key="3">
    <source>
        <dbReference type="Proteomes" id="UP000037904"/>
    </source>
</evidence>
<protein>
    <submittedName>
        <fullName evidence="2">Uncharacterized protein</fullName>
    </submittedName>
</protein>
<gene>
    <name evidence="2" type="ORF">FLAG1_08500</name>
</gene>
<dbReference type="AlphaFoldDB" id="A0A0N1J2F8"/>
<evidence type="ECO:0000313" key="2">
    <source>
        <dbReference type="EMBL" id="KPA38661.1"/>
    </source>
</evidence>
<keyword evidence="3" id="KW-1185">Reference proteome</keyword>
<dbReference type="Proteomes" id="UP000037904">
    <property type="component" value="Unassembled WGS sequence"/>
</dbReference>